<evidence type="ECO:0000256" key="11">
    <source>
        <dbReference type="ARBA" id="ARBA00022989"/>
    </source>
</evidence>
<keyword evidence="5" id="KW-0597">Phosphoprotein</keyword>
<evidence type="ECO:0000256" key="4">
    <source>
        <dbReference type="ARBA" id="ARBA00022475"/>
    </source>
</evidence>
<sequence length="533" mass="56261">MWRSRPLASQILVAVLGILLATVSAGALLYVKLAGQTLDTQYGQRALGIANTVAQMPSVRDALVRRDPGRAIQAAAEQVRRATGASYVVVTDRSGLRYSHPNTALVGERIEEPVAALDGQGHLGIDNGSLGRSANGKAPISGPDGGVAGQVSVGILEEQVTSELVSDIPWVLLYSGLALAIGMAASLLLSHRIKRATFGLEVSEIASLLQEREAMLHGIREGMVGLDRHGRVEVINDEARRLLGIPSAARGRDLCELVPPGRLRDLLAAPAADDEVVLTDEFLLVVNKMPVVLSGQDAGSVLTLRDRTEMEGLVRELHAVTGLTTALRAQEHEFANRLHVLSGLLGLGEAEEAGRYLTEIAHGPAAQATDLRARFSPPELAALLSAKVAIAAERDVRLEVDPGSGLDLSTADPGALVTVLGNLIDNAVDAVAGQPGERRVRVLVDTLGPDVRIAVSDTGPDIPEEALQEIFADGYTTKTPRPGMRRGLGLALVYRLVRRSGGSITVDGSAGARFDVLLPNSRSRAALEPAEYA</sequence>
<dbReference type="PANTHER" id="PTHR43065">
    <property type="entry name" value="SENSOR HISTIDINE KINASE"/>
    <property type="match status" value="1"/>
</dbReference>
<evidence type="ECO:0000256" key="13">
    <source>
        <dbReference type="ARBA" id="ARBA00023136"/>
    </source>
</evidence>
<dbReference type="InterPro" id="IPR036890">
    <property type="entry name" value="HATPase_C_sf"/>
</dbReference>
<dbReference type="Gene3D" id="1.10.287.130">
    <property type="match status" value="1"/>
</dbReference>
<evidence type="ECO:0000256" key="5">
    <source>
        <dbReference type="ARBA" id="ARBA00022553"/>
    </source>
</evidence>
<dbReference type="SUPFAM" id="SSF55874">
    <property type="entry name" value="ATPase domain of HSP90 chaperone/DNA topoisomerase II/histidine kinase"/>
    <property type="match status" value="1"/>
</dbReference>
<dbReference type="SMART" id="SM00387">
    <property type="entry name" value="HATPase_c"/>
    <property type="match status" value="1"/>
</dbReference>
<dbReference type="EMBL" id="JBHUKQ010000010">
    <property type="protein sequence ID" value="MFD2481616.1"/>
    <property type="molecule type" value="Genomic_DNA"/>
</dbReference>
<dbReference type="InterPro" id="IPR039506">
    <property type="entry name" value="SPOB_a"/>
</dbReference>
<dbReference type="InterPro" id="IPR000014">
    <property type="entry name" value="PAS"/>
</dbReference>
<dbReference type="PRINTS" id="PR00344">
    <property type="entry name" value="BCTRLSENSOR"/>
</dbReference>
<keyword evidence="6" id="KW-0808">Transferase</keyword>
<evidence type="ECO:0000256" key="8">
    <source>
        <dbReference type="ARBA" id="ARBA00022741"/>
    </source>
</evidence>
<dbReference type="Pfam" id="PF14689">
    <property type="entry name" value="SPOB_a"/>
    <property type="match status" value="1"/>
</dbReference>
<dbReference type="PROSITE" id="PS50109">
    <property type="entry name" value="HIS_KIN"/>
    <property type="match status" value="1"/>
</dbReference>
<proteinExistence type="predicted"/>
<keyword evidence="16" id="KW-1185">Reference proteome</keyword>
<comment type="caution">
    <text evidence="15">The sequence shown here is derived from an EMBL/GenBank/DDBJ whole genome shotgun (WGS) entry which is preliminary data.</text>
</comment>
<dbReference type="InterPro" id="IPR004358">
    <property type="entry name" value="Sig_transdc_His_kin-like_C"/>
</dbReference>
<organism evidence="15 16">
    <name type="scientific">Amycolatopsis albidoflavus</name>
    <dbReference type="NCBI Taxonomy" id="102226"/>
    <lineage>
        <taxon>Bacteria</taxon>
        <taxon>Bacillati</taxon>
        <taxon>Actinomycetota</taxon>
        <taxon>Actinomycetes</taxon>
        <taxon>Pseudonocardiales</taxon>
        <taxon>Pseudonocardiaceae</taxon>
        <taxon>Amycolatopsis</taxon>
    </lineage>
</organism>
<dbReference type="InterPro" id="IPR033463">
    <property type="entry name" value="sCache_3"/>
</dbReference>
<keyword evidence="7" id="KW-0812">Transmembrane</keyword>
<evidence type="ECO:0000313" key="16">
    <source>
        <dbReference type="Proteomes" id="UP001597542"/>
    </source>
</evidence>
<dbReference type="InterPro" id="IPR029151">
    <property type="entry name" value="Sensor-like_sf"/>
</dbReference>
<dbReference type="Pfam" id="PF02518">
    <property type="entry name" value="HATPase_c"/>
    <property type="match status" value="1"/>
</dbReference>
<keyword evidence="13" id="KW-0472">Membrane</keyword>
<evidence type="ECO:0000256" key="10">
    <source>
        <dbReference type="ARBA" id="ARBA00022840"/>
    </source>
</evidence>
<feature type="domain" description="Histidine kinase" evidence="14">
    <location>
        <begin position="329"/>
        <end position="522"/>
    </location>
</feature>
<dbReference type="CDD" id="cd00130">
    <property type="entry name" value="PAS"/>
    <property type="match status" value="1"/>
</dbReference>
<dbReference type="Gene3D" id="3.30.450.20">
    <property type="entry name" value="PAS domain"/>
    <property type="match status" value="2"/>
</dbReference>
<evidence type="ECO:0000259" key="14">
    <source>
        <dbReference type="PROSITE" id="PS50109"/>
    </source>
</evidence>
<evidence type="ECO:0000256" key="3">
    <source>
        <dbReference type="ARBA" id="ARBA00012438"/>
    </source>
</evidence>
<evidence type="ECO:0000256" key="1">
    <source>
        <dbReference type="ARBA" id="ARBA00000085"/>
    </source>
</evidence>
<evidence type="ECO:0000256" key="2">
    <source>
        <dbReference type="ARBA" id="ARBA00004651"/>
    </source>
</evidence>
<keyword evidence="10 15" id="KW-0067">ATP-binding</keyword>
<dbReference type="InterPro" id="IPR003594">
    <property type="entry name" value="HATPase_dom"/>
</dbReference>
<name>A0ABW5HY44_9PSEU</name>
<comment type="catalytic activity">
    <reaction evidence="1">
        <text>ATP + protein L-histidine = ADP + protein N-phospho-L-histidine.</text>
        <dbReference type="EC" id="2.7.13.3"/>
    </reaction>
</comment>
<dbReference type="Pfam" id="PF17203">
    <property type="entry name" value="sCache_3_2"/>
    <property type="match status" value="1"/>
</dbReference>
<dbReference type="SUPFAM" id="SSF103190">
    <property type="entry name" value="Sensory domain-like"/>
    <property type="match status" value="1"/>
</dbReference>
<dbReference type="SUPFAM" id="SSF55890">
    <property type="entry name" value="Sporulation response regulatory protein Spo0B"/>
    <property type="match status" value="1"/>
</dbReference>
<dbReference type="InterPro" id="IPR016120">
    <property type="entry name" value="Sig_transdc_His_kin_SpoOB"/>
</dbReference>
<evidence type="ECO:0000256" key="6">
    <source>
        <dbReference type="ARBA" id="ARBA00022679"/>
    </source>
</evidence>
<dbReference type="InterPro" id="IPR035965">
    <property type="entry name" value="PAS-like_dom_sf"/>
</dbReference>
<reference evidence="16" key="1">
    <citation type="journal article" date="2019" name="Int. J. Syst. Evol. Microbiol.">
        <title>The Global Catalogue of Microorganisms (GCM) 10K type strain sequencing project: providing services to taxonomists for standard genome sequencing and annotation.</title>
        <authorList>
            <consortium name="The Broad Institute Genomics Platform"/>
            <consortium name="The Broad Institute Genome Sequencing Center for Infectious Disease"/>
            <person name="Wu L."/>
            <person name="Ma J."/>
        </authorList>
    </citation>
    <scope>NUCLEOTIDE SEQUENCE [LARGE SCALE GENOMIC DNA]</scope>
    <source>
        <strain evidence="16">CGMCC 4.7638</strain>
    </source>
</reference>
<evidence type="ECO:0000256" key="7">
    <source>
        <dbReference type="ARBA" id="ARBA00022692"/>
    </source>
</evidence>
<dbReference type="Proteomes" id="UP001597542">
    <property type="component" value="Unassembled WGS sequence"/>
</dbReference>
<keyword evidence="11" id="KW-1133">Transmembrane helix</keyword>
<keyword evidence="9" id="KW-0418">Kinase</keyword>
<dbReference type="RefSeq" id="WP_344273330.1">
    <property type="nucleotide sequence ID" value="NZ_BAAAHV010000011.1"/>
</dbReference>
<keyword evidence="8" id="KW-0547">Nucleotide-binding</keyword>
<dbReference type="GO" id="GO:0005524">
    <property type="term" value="F:ATP binding"/>
    <property type="evidence" value="ECO:0007669"/>
    <property type="project" value="UniProtKB-KW"/>
</dbReference>
<keyword evidence="4" id="KW-1003">Cell membrane</keyword>
<dbReference type="Gene3D" id="3.30.565.10">
    <property type="entry name" value="Histidine kinase-like ATPase, C-terminal domain"/>
    <property type="match status" value="1"/>
</dbReference>
<protein>
    <recommendedName>
        <fullName evidence="3">histidine kinase</fullName>
        <ecNumber evidence="3">2.7.13.3</ecNumber>
    </recommendedName>
</protein>
<evidence type="ECO:0000256" key="9">
    <source>
        <dbReference type="ARBA" id="ARBA00022777"/>
    </source>
</evidence>
<accession>A0ABW5HY44</accession>
<comment type="subcellular location">
    <subcellularLocation>
        <location evidence="2">Cell membrane</location>
        <topology evidence="2">Multi-pass membrane protein</topology>
    </subcellularLocation>
</comment>
<evidence type="ECO:0000256" key="12">
    <source>
        <dbReference type="ARBA" id="ARBA00023012"/>
    </source>
</evidence>
<gene>
    <name evidence="15" type="ORF">ACFSUT_15140</name>
</gene>
<dbReference type="SUPFAM" id="SSF55785">
    <property type="entry name" value="PYP-like sensor domain (PAS domain)"/>
    <property type="match status" value="1"/>
</dbReference>
<keyword evidence="12" id="KW-0902">Two-component regulatory system</keyword>
<dbReference type="EC" id="2.7.13.3" evidence="3"/>
<dbReference type="InterPro" id="IPR005467">
    <property type="entry name" value="His_kinase_dom"/>
</dbReference>
<dbReference type="SMART" id="SM00091">
    <property type="entry name" value="PAS"/>
    <property type="match status" value="1"/>
</dbReference>
<evidence type="ECO:0000313" key="15">
    <source>
        <dbReference type="EMBL" id="MFD2481616.1"/>
    </source>
</evidence>
<dbReference type="PANTHER" id="PTHR43065:SF10">
    <property type="entry name" value="PEROXIDE STRESS-ACTIVATED HISTIDINE KINASE MAK3"/>
    <property type="match status" value="1"/>
</dbReference>